<evidence type="ECO:0000313" key="3">
    <source>
        <dbReference type="Proteomes" id="UP000092445"/>
    </source>
</evidence>
<name>A0A1A9ZGZ2_GLOPL</name>
<organism evidence="2 3">
    <name type="scientific">Glossina pallidipes</name>
    <name type="common">Tsetse fly</name>
    <dbReference type="NCBI Taxonomy" id="7398"/>
    <lineage>
        <taxon>Eukaryota</taxon>
        <taxon>Metazoa</taxon>
        <taxon>Ecdysozoa</taxon>
        <taxon>Arthropoda</taxon>
        <taxon>Hexapoda</taxon>
        <taxon>Insecta</taxon>
        <taxon>Pterygota</taxon>
        <taxon>Neoptera</taxon>
        <taxon>Endopterygota</taxon>
        <taxon>Diptera</taxon>
        <taxon>Brachycera</taxon>
        <taxon>Muscomorpha</taxon>
        <taxon>Hippoboscoidea</taxon>
        <taxon>Glossinidae</taxon>
        <taxon>Glossina</taxon>
    </lineage>
</organism>
<feature type="transmembrane region" description="Helical" evidence="1">
    <location>
        <begin position="107"/>
        <end position="126"/>
    </location>
</feature>
<keyword evidence="1" id="KW-0812">Transmembrane</keyword>
<sequence>MAAEIKPAQRNHNSFSTRKPELLSKLEENGDDINAAILIPGENGVISVSDDKEVMRSTSYVSVVRYLAVHPSHCDKLKKGSTETPVMHKLKRSTTDWPHKRQHRLQIYTLASNVVVIAAAIVLLPVCFGYSLAPSGFLELMYSWLLLMFFFDFKAK</sequence>
<keyword evidence="1" id="KW-0472">Membrane</keyword>
<dbReference type="EnsemblMetazoa" id="GPAI014387-RA">
    <property type="protein sequence ID" value="GPAI014387-PA"/>
    <property type="gene ID" value="GPAI014387"/>
</dbReference>
<reference evidence="3" key="1">
    <citation type="submission" date="2014-03" db="EMBL/GenBank/DDBJ databases">
        <authorList>
            <person name="Aksoy S."/>
            <person name="Warren W."/>
            <person name="Wilson R.K."/>
        </authorList>
    </citation>
    <scope>NUCLEOTIDE SEQUENCE [LARGE SCALE GENOMIC DNA]</scope>
    <source>
        <strain evidence="3">IAEA</strain>
    </source>
</reference>
<reference evidence="2" key="2">
    <citation type="submission" date="2020-05" db="UniProtKB">
        <authorList>
            <consortium name="EnsemblMetazoa"/>
        </authorList>
    </citation>
    <scope>IDENTIFICATION</scope>
    <source>
        <strain evidence="2">IAEA</strain>
    </source>
</reference>
<keyword evidence="3" id="KW-1185">Reference proteome</keyword>
<evidence type="ECO:0000313" key="2">
    <source>
        <dbReference type="EnsemblMetazoa" id="GPAI014387-PA"/>
    </source>
</evidence>
<proteinExistence type="predicted"/>
<protein>
    <submittedName>
        <fullName evidence="2">Uncharacterized protein</fullName>
    </submittedName>
</protein>
<dbReference type="AlphaFoldDB" id="A0A1A9ZGZ2"/>
<dbReference type="Proteomes" id="UP000092445">
    <property type="component" value="Unassembled WGS sequence"/>
</dbReference>
<keyword evidence="1" id="KW-1133">Transmembrane helix</keyword>
<accession>A0A1A9ZGZ2</accession>
<dbReference type="VEuPathDB" id="VectorBase:GPAI014387"/>
<evidence type="ECO:0000256" key="1">
    <source>
        <dbReference type="SAM" id="Phobius"/>
    </source>
</evidence>
<dbReference type="STRING" id="7398.A0A1A9ZGZ2"/>